<accession>A0A8J7A8S8</accession>
<name>A0A8J7A8S8_9CYAN</name>
<organism evidence="2 3">
    <name type="scientific">Vasconcelosia minhoensis LEGE 07310</name>
    <dbReference type="NCBI Taxonomy" id="915328"/>
    <lineage>
        <taxon>Bacteria</taxon>
        <taxon>Bacillati</taxon>
        <taxon>Cyanobacteriota</taxon>
        <taxon>Cyanophyceae</taxon>
        <taxon>Nodosilineales</taxon>
        <taxon>Cymatolegaceae</taxon>
        <taxon>Vasconcelosia</taxon>
        <taxon>Vasconcelosia minhoensis</taxon>
    </lineage>
</organism>
<dbReference type="InterPro" id="IPR047951">
    <property type="entry name" value="Transpos_ISL3"/>
</dbReference>
<dbReference type="AlphaFoldDB" id="A0A8J7A8S8"/>
<gene>
    <name evidence="2" type="ORF">IQ241_02075</name>
</gene>
<evidence type="ECO:0000259" key="1">
    <source>
        <dbReference type="Pfam" id="PF01610"/>
    </source>
</evidence>
<reference evidence="2" key="1">
    <citation type="submission" date="2020-10" db="EMBL/GenBank/DDBJ databases">
        <authorList>
            <person name="Castelo-Branco R."/>
            <person name="Eusebio N."/>
            <person name="Adriana R."/>
            <person name="Vieira A."/>
            <person name="Brugerolle De Fraissinette N."/>
            <person name="Rezende De Castro R."/>
            <person name="Schneider M.P."/>
            <person name="Vasconcelos V."/>
            <person name="Leao P.N."/>
        </authorList>
    </citation>
    <scope>NUCLEOTIDE SEQUENCE</scope>
    <source>
        <strain evidence="2">LEGE 07310</strain>
    </source>
</reference>
<evidence type="ECO:0000313" key="3">
    <source>
        <dbReference type="Proteomes" id="UP000636505"/>
    </source>
</evidence>
<dbReference type="PANTHER" id="PTHR33498">
    <property type="entry name" value="TRANSPOSASE FOR INSERTION SEQUENCE ELEMENT IS1557"/>
    <property type="match status" value="1"/>
</dbReference>
<proteinExistence type="predicted"/>
<feature type="domain" description="Transposase IS204/IS1001/IS1096/IS1165 DDE" evidence="1">
    <location>
        <begin position="2"/>
        <end position="132"/>
    </location>
</feature>
<protein>
    <submittedName>
        <fullName evidence="2">Transposase</fullName>
    </submittedName>
</protein>
<dbReference type="PANTHER" id="PTHR33498:SF1">
    <property type="entry name" value="TRANSPOSASE FOR INSERTION SEQUENCE ELEMENT IS1557"/>
    <property type="match status" value="1"/>
</dbReference>
<dbReference type="Proteomes" id="UP000636505">
    <property type="component" value="Unassembled WGS sequence"/>
</dbReference>
<evidence type="ECO:0000313" key="2">
    <source>
        <dbReference type="EMBL" id="MBE9076091.1"/>
    </source>
</evidence>
<dbReference type="EMBL" id="JADEXG010000003">
    <property type="protein sequence ID" value="MBE9076091.1"/>
    <property type="molecule type" value="Genomic_DNA"/>
</dbReference>
<comment type="caution">
    <text evidence="2">The sequence shown here is derived from an EMBL/GenBank/DDBJ whole genome shotgun (WGS) entry which is preliminary data.</text>
</comment>
<keyword evidence="3" id="KW-1185">Reference proteome</keyword>
<sequence>MEVIDSHSQEEMIAVLKQQPIELREQVAEVSVNMWGGFGKVVKVVFPKAKLVYDRFHVMRAVNEELNQIRRQTKMTLKGSKRVLVKNGVDLNPEEQTKLARVLNHSKRLRTAYELKEEFREIFEACRTVKQGQASLLR</sequence>
<dbReference type="Pfam" id="PF01610">
    <property type="entry name" value="DDE_Tnp_ISL3"/>
    <property type="match status" value="1"/>
</dbReference>
<dbReference type="InterPro" id="IPR002560">
    <property type="entry name" value="Transposase_DDE"/>
</dbReference>